<feature type="compositionally biased region" description="Basic and acidic residues" evidence="1">
    <location>
        <begin position="82"/>
        <end position="95"/>
    </location>
</feature>
<dbReference type="EMBL" id="OZ034825">
    <property type="protein sequence ID" value="CAL1680914.1"/>
    <property type="molecule type" value="Genomic_DNA"/>
</dbReference>
<evidence type="ECO:0000256" key="1">
    <source>
        <dbReference type="SAM" id="MobiDB-lite"/>
    </source>
</evidence>
<proteinExistence type="predicted"/>
<feature type="compositionally biased region" description="Basic and acidic residues" evidence="1">
    <location>
        <begin position="43"/>
        <end position="53"/>
    </location>
</feature>
<dbReference type="AlphaFoldDB" id="A0AAV2NM67"/>
<organism evidence="2 3">
    <name type="scientific">Lasius platythorax</name>
    <dbReference type="NCBI Taxonomy" id="488582"/>
    <lineage>
        <taxon>Eukaryota</taxon>
        <taxon>Metazoa</taxon>
        <taxon>Ecdysozoa</taxon>
        <taxon>Arthropoda</taxon>
        <taxon>Hexapoda</taxon>
        <taxon>Insecta</taxon>
        <taxon>Pterygota</taxon>
        <taxon>Neoptera</taxon>
        <taxon>Endopterygota</taxon>
        <taxon>Hymenoptera</taxon>
        <taxon>Apocrita</taxon>
        <taxon>Aculeata</taxon>
        <taxon>Formicoidea</taxon>
        <taxon>Formicidae</taxon>
        <taxon>Formicinae</taxon>
        <taxon>Lasius</taxon>
        <taxon>Lasius</taxon>
    </lineage>
</organism>
<sequence>MEEEGRKGKHEIGKIKGNIQEENGMEKPGKEILCTPRRRGRRKGEELRARERSNSASILDYVRREEGIENELVKIKRKREKKEKETQEIFKRSNMLERTPPGEWMEEKDGGEEAVKREEDGALIAILREIKEIGSRNGRYEKRGKRNEGKVE</sequence>
<name>A0AAV2NM67_9HYME</name>
<feature type="region of interest" description="Disordered" evidence="1">
    <location>
        <begin position="1"/>
        <end position="53"/>
    </location>
</feature>
<keyword evidence="3" id="KW-1185">Reference proteome</keyword>
<gene>
    <name evidence="2" type="ORF">LPLAT_LOCUS6859</name>
</gene>
<feature type="compositionally biased region" description="Basic and acidic residues" evidence="1">
    <location>
        <begin position="105"/>
        <end position="117"/>
    </location>
</feature>
<dbReference type="Proteomes" id="UP001497644">
    <property type="component" value="Chromosome 2"/>
</dbReference>
<evidence type="ECO:0000313" key="2">
    <source>
        <dbReference type="EMBL" id="CAL1680914.1"/>
    </source>
</evidence>
<accession>A0AAV2NM67</accession>
<protein>
    <submittedName>
        <fullName evidence="2">Uncharacterized protein</fullName>
    </submittedName>
</protein>
<reference evidence="2" key="1">
    <citation type="submission" date="2024-04" db="EMBL/GenBank/DDBJ databases">
        <authorList>
            <consortium name="Molecular Ecology Group"/>
        </authorList>
    </citation>
    <scope>NUCLEOTIDE SEQUENCE</scope>
</reference>
<feature type="region of interest" description="Disordered" evidence="1">
    <location>
        <begin position="80"/>
        <end position="117"/>
    </location>
</feature>
<feature type="compositionally biased region" description="Basic and acidic residues" evidence="1">
    <location>
        <begin position="1"/>
        <end position="14"/>
    </location>
</feature>
<evidence type="ECO:0000313" key="3">
    <source>
        <dbReference type="Proteomes" id="UP001497644"/>
    </source>
</evidence>